<protein>
    <submittedName>
        <fullName evidence="1">Uncharacterized protein</fullName>
    </submittedName>
</protein>
<evidence type="ECO:0000313" key="2">
    <source>
        <dbReference type="EMBL" id="CAD9349497.1"/>
    </source>
</evidence>
<organism evidence="1">
    <name type="scientific">Ditylum brightwellii</name>
    <dbReference type="NCBI Taxonomy" id="49249"/>
    <lineage>
        <taxon>Eukaryota</taxon>
        <taxon>Sar</taxon>
        <taxon>Stramenopiles</taxon>
        <taxon>Ochrophyta</taxon>
        <taxon>Bacillariophyta</taxon>
        <taxon>Mediophyceae</taxon>
        <taxon>Lithodesmiophycidae</taxon>
        <taxon>Lithodesmiales</taxon>
        <taxon>Lithodesmiaceae</taxon>
        <taxon>Ditylum</taxon>
    </lineage>
</organism>
<name>A0A6U3U2N9_9STRA</name>
<proteinExistence type="predicted"/>
<evidence type="ECO:0000313" key="1">
    <source>
        <dbReference type="EMBL" id="CAD9349496.1"/>
    </source>
</evidence>
<dbReference type="AlphaFoldDB" id="A0A6U3U2N9"/>
<dbReference type="EMBL" id="HBGN01032455">
    <property type="protein sequence ID" value="CAD9349497.1"/>
    <property type="molecule type" value="Transcribed_RNA"/>
</dbReference>
<gene>
    <name evidence="1" type="ORF">DBRI1063_LOCUS20972</name>
    <name evidence="2" type="ORF">DBRI1063_LOCUS20973</name>
</gene>
<accession>A0A6U3U2N9</accession>
<sequence length="111" mass="12403">MSHTRRAVEDGWSLPTRRLDAVEAAVDADILVLLSLLLLQLFLPPTKLPELLIQAVPQCTFSVPRYDEEKMNPSTQGNKSNVKSKNVSTIVILTRLAGVDDEDDDDDLCRR</sequence>
<reference evidence="1" key="1">
    <citation type="submission" date="2021-01" db="EMBL/GenBank/DDBJ databases">
        <authorList>
            <person name="Corre E."/>
            <person name="Pelletier E."/>
            <person name="Niang G."/>
            <person name="Scheremetjew M."/>
            <person name="Finn R."/>
            <person name="Kale V."/>
            <person name="Holt S."/>
            <person name="Cochrane G."/>
            <person name="Meng A."/>
            <person name="Brown T."/>
            <person name="Cohen L."/>
        </authorList>
    </citation>
    <scope>NUCLEOTIDE SEQUENCE</scope>
    <source>
        <strain evidence="1">Pop2</strain>
    </source>
</reference>
<dbReference type="EMBL" id="HBGN01032454">
    <property type="protein sequence ID" value="CAD9349496.1"/>
    <property type="molecule type" value="Transcribed_RNA"/>
</dbReference>